<evidence type="ECO:0000256" key="3">
    <source>
        <dbReference type="ARBA" id="ARBA00022676"/>
    </source>
</evidence>
<feature type="chain" id="PRO_5045713833" description="Alpha-1,3-mannosyltransferase" evidence="11">
    <location>
        <begin position="24"/>
        <end position="689"/>
    </location>
</feature>
<keyword evidence="4" id="KW-0808">Transferase</keyword>
<evidence type="ECO:0000256" key="4">
    <source>
        <dbReference type="ARBA" id="ARBA00022679"/>
    </source>
</evidence>
<keyword evidence="6" id="KW-0735">Signal-anchor</keyword>
<comment type="similarity">
    <text evidence="2">Belongs to the MNN1/MNT family.</text>
</comment>
<keyword evidence="5" id="KW-0812">Transmembrane</keyword>
<comment type="subcellular location">
    <subcellularLocation>
        <location evidence="1">Membrane</location>
        <topology evidence="1">Single-pass type II membrane protein</topology>
    </subcellularLocation>
</comment>
<feature type="region of interest" description="Disordered" evidence="10">
    <location>
        <begin position="32"/>
        <end position="59"/>
    </location>
</feature>
<dbReference type="InterPro" id="IPR022751">
    <property type="entry name" value="Alpha_mannosyltransferase"/>
</dbReference>
<dbReference type="InterPro" id="IPR029044">
    <property type="entry name" value="Nucleotide-diphossugar_trans"/>
</dbReference>
<evidence type="ECO:0008006" key="14">
    <source>
        <dbReference type="Google" id="ProtNLM"/>
    </source>
</evidence>
<evidence type="ECO:0000256" key="11">
    <source>
        <dbReference type="SAM" id="SignalP"/>
    </source>
</evidence>
<reference evidence="12 13" key="1">
    <citation type="submission" date="2024-05" db="EMBL/GenBank/DDBJ databases">
        <title>Long read based assembly of the Candida bracarensis genome reveals expanded adhesin content.</title>
        <authorList>
            <person name="Marcet-Houben M."/>
            <person name="Ksiezopolska E."/>
            <person name="Gabaldon T."/>
        </authorList>
    </citation>
    <scope>NUCLEOTIDE SEQUENCE [LARGE SCALE GENOMIC DNA]</scope>
    <source>
        <strain evidence="12 13">CBM6</strain>
    </source>
</reference>
<evidence type="ECO:0000256" key="6">
    <source>
        <dbReference type="ARBA" id="ARBA00022968"/>
    </source>
</evidence>
<name>A0ABR4NSD4_9SACH</name>
<keyword evidence="9" id="KW-0325">Glycoprotein</keyword>
<keyword evidence="3" id="KW-0328">Glycosyltransferase</keyword>
<dbReference type="EMBL" id="JBEVYD010000008">
    <property type="protein sequence ID" value="KAL3231169.1"/>
    <property type="molecule type" value="Genomic_DNA"/>
</dbReference>
<evidence type="ECO:0000256" key="2">
    <source>
        <dbReference type="ARBA" id="ARBA00009105"/>
    </source>
</evidence>
<feature type="signal peptide" evidence="11">
    <location>
        <begin position="1"/>
        <end position="23"/>
    </location>
</feature>
<dbReference type="Proteomes" id="UP001623330">
    <property type="component" value="Unassembled WGS sequence"/>
</dbReference>
<dbReference type="PANTHER" id="PTHR31392">
    <property type="entry name" value="ALPHA-1,3-MANNOSYLTRANSFERASE MNN1-RELATED"/>
    <property type="match status" value="1"/>
</dbReference>
<accession>A0ABR4NSD4</accession>
<organism evidence="12 13">
    <name type="scientific">Nakaseomyces bracarensis</name>
    <dbReference type="NCBI Taxonomy" id="273131"/>
    <lineage>
        <taxon>Eukaryota</taxon>
        <taxon>Fungi</taxon>
        <taxon>Dikarya</taxon>
        <taxon>Ascomycota</taxon>
        <taxon>Saccharomycotina</taxon>
        <taxon>Saccharomycetes</taxon>
        <taxon>Saccharomycetales</taxon>
        <taxon>Saccharomycetaceae</taxon>
        <taxon>Nakaseomyces</taxon>
    </lineage>
</organism>
<evidence type="ECO:0000256" key="5">
    <source>
        <dbReference type="ARBA" id="ARBA00022692"/>
    </source>
</evidence>
<protein>
    <recommendedName>
        <fullName evidence="14">Alpha-1,3-mannosyltransferase</fullName>
    </recommendedName>
</protein>
<evidence type="ECO:0000256" key="8">
    <source>
        <dbReference type="ARBA" id="ARBA00023136"/>
    </source>
</evidence>
<gene>
    <name evidence="12" type="ORF">RNJ44_00808</name>
</gene>
<dbReference type="SUPFAM" id="SSF53448">
    <property type="entry name" value="Nucleotide-diphospho-sugar transferases"/>
    <property type="match status" value="1"/>
</dbReference>
<proteinExistence type="inferred from homology"/>
<dbReference type="PANTHER" id="PTHR31392:SF1">
    <property type="entry name" value="ALPHA-1,3-MANNOSYLTRANSFERASE MNN1-RELATED"/>
    <property type="match status" value="1"/>
</dbReference>
<sequence>MNTKRVTVVVVAALLTIGLLVHQQHRYVRPVPAKGVGRSPSRQSLIENKGSGEYRGVTGASSSSEAVAVGSEEDVKNYDPNKVDSGISMALFSADLDPERYYDEYKMAADTSVFAYIRESLLRTQMGQASSAESYKSWSQAHRKQEYIVNNWESSTLSDRCKVLVTAMYKKDPMWNHTSLTEEFGERGDSNPSLIKAIERLRIYNQCFINGEVGSEEFFEDLRTEFNMLITAEDFQARMFPFLRKMPVETTEHMIPRVVNMRTGLMDDTLAEGIENVTPYEFNTNFFQHWRQMAKGRGIVTTMAPHQIPLLRQQFRIWKELNNTLPIQITYKNKELDDKHKAEIESIARDTDQEVYLVNMQTVLDDYESKHKLHGFTNKFLATIFNTFEEFIFIDADAVSFVNPIEYFEMRSFKRSGMRMWRDRHMNHLGHDDYCNDILIDIVPSFEEHLFIGSNWDLLPTDPEVKTSSDPKALLFREYFDRNLLHHAESGLFVVRKSDKLAGLVAALFLNKHWGYNSCSYGDKEAFWVGPLVMGMDFYLDKAGAAALGKIVDMQTPKGENAKAICSTQLAHVDDDMRLVWTNGGLRNCKFDDGAKYDYEKKKEYFSTKFGSEEELDKMYRSRLEVDGFIIPDGEDIPWQPANECKGYVHCALAVPGDVAHNVYMDAFEPEERTTINHLVQLYNEAASA</sequence>
<keyword evidence="7" id="KW-1133">Transmembrane helix</keyword>
<dbReference type="Pfam" id="PF11051">
    <property type="entry name" value="Mannosyl_trans3"/>
    <property type="match status" value="1"/>
</dbReference>
<evidence type="ECO:0000256" key="1">
    <source>
        <dbReference type="ARBA" id="ARBA00004606"/>
    </source>
</evidence>
<evidence type="ECO:0000313" key="12">
    <source>
        <dbReference type="EMBL" id="KAL3231169.1"/>
    </source>
</evidence>
<evidence type="ECO:0000256" key="10">
    <source>
        <dbReference type="SAM" id="MobiDB-lite"/>
    </source>
</evidence>
<keyword evidence="11" id="KW-0732">Signal</keyword>
<evidence type="ECO:0000256" key="7">
    <source>
        <dbReference type="ARBA" id="ARBA00022989"/>
    </source>
</evidence>
<keyword evidence="8" id="KW-0472">Membrane</keyword>
<evidence type="ECO:0000256" key="9">
    <source>
        <dbReference type="ARBA" id="ARBA00023180"/>
    </source>
</evidence>
<evidence type="ECO:0000313" key="13">
    <source>
        <dbReference type="Proteomes" id="UP001623330"/>
    </source>
</evidence>
<comment type="caution">
    <text evidence="12">The sequence shown here is derived from an EMBL/GenBank/DDBJ whole genome shotgun (WGS) entry which is preliminary data.</text>
</comment>
<keyword evidence="13" id="KW-1185">Reference proteome</keyword>